<organism evidence="1 2">
    <name type="scientific">Candidatus Hepatoplasma crinochetorum Av</name>
    <dbReference type="NCBI Taxonomy" id="1427984"/>
    <lineage>
        <taxon>Bacteria</taxon>
        <taxon>Bacillati</taxon>
        <taxon>Mycoplasmatota</taxon>
        <taxon>Mollicutes</taxon>
        <taxon>Candidatus Hepatoplasmataceae</taxon>
        <taxon>Candidatus Hepatoplasma</taxon>
    </lineage>
</organism>
<dbReference type="Proteomes" id="UP000019450">
    <property type="component" value="Chromosome"/>
</dbReference>
<dbReference type="HOGENOM" id="CLU_3041514_0_0_14"/>
<reference evidence="1 2" key="1">
    <citation type="journal article" date="2014" name="Genome Biol. Evol.">
        <title>Phylogenomics of "Candidatus Hepatoplasma crinochetorum," a Lineage of Mollicutes Associated with Noninsect Arthropods.</title>
        <authorList>
            <person name="Leclercq S."/>
            <person name="Dittmer J."/>
            <person name="Bouchon D."/>
            <person name="Cordaux R."/>
        </authorList>
    </citation>
    <scope>NUCLEOTIDE SEQUENCE [LARGE SCALE GENOMIC DNA]</scope>
    <source>
        <strain evidence="1 2">Av</strain>
    </source>
</reference>
<proteinExistence type="predicted"/>
<name>W8GJB4_9MOLU</name>
<gene>
    <name evidence="1" type="ORF">X271_00228</name>
</gene>
<dbReference type="RefSeq" id="WP_158380600.1">
    <property type="nucleotide sequence ID" value="NZ_CP006932.1"/>
</dbReference>
<accession>W8GJB4</accession>
<dbReference type="EMBL" id="CP006932">
    <property type="protein sequence ID" value="AHK22337.1"/>
    <property type="molecule type" value="Genomic_DNA"/>
</dbReference>
<dbReference type="KEGG" id="hcr:X271_00228"/>
<dbReference type="AlphaFoldDB" id="W8GJB4"/>
<protein>
    <submittedName>
        <fullName evidence="1">Uncharacterized protein</fullName>
    </submittedName>
</protein>
<evidence type="ECO:0000313" key="2">
    <source>
        <dbReference type="Proteomes" id="UP000019450"/>
    </source>
</evidence>
<sequence>MILYFSLFIEKNKKQQKIKKGSEKNNQENKRIILEWDFYNTKGKEIILKDNIEN</sequence>
<evidence type="ECO:0000313" key="1">
    <source>
        <dbReference type="EMBL" id="AHK22337.1"/>
    </source>
</evidence>
<keyword evidence="2" id="KW-1185">Reference proteome</keyword>